<feature type="transmembrane region" description="Helical" evidence="6">
    <location>
        <begin position="147"/>
        <end position="172"/>
    </location>
</feature>
<evidence type="ECO:0000256" key="3">
    <source>
        <dbReference type="ARBA" id="ARBA00022692"/>
    </source>
</evidence>
<feature type="transmembrane region" description="Helical" evidence="6">
    <location>
        <begin position="394"/>
        <end position="415"/>
    </location>
</feature>
<dbReference type="PRINTS" id="PR00176">
    <property type="entry name" value="NANEUSMPORT"/>
</dbReference>
<feature type="transmembrane region" description="Helical" evidence="6">
    <location>
        <begin position="435"/>
        <end position="458"/>
    </location>
</feature>
<dbReference type="RefSeq" id="WP_203789862.1">
    <property type="nucleotide sequence ID" value="NZ_BOMV01000100.1"/>
</dbReference>
<feature type="transmembrane region" description="Helical" evidence="6">
    <location>
        <begin position="51"/>
        <end position="72"/>
    </location>
</feature>
<evidence type="ECO:0000256" key="2">
    <source>
        <dbReference type="ARBA" id="ARBA00022448"/>
    </source>
</evidence>
<dbReference type="EMBL" id="BOMV01000100">
    <property type="protein sequence ID" value="GIF01260.1"/>
    <property type="molecule type" value="Genomic_DNA"/>
</dbReference>
<dbReference type="PROSITE" id="PS50267">
    <property type="entry name" value="NA_NEUROTRAN_SYMP_3"/>
    <property type="match status" value="1"/>
</dbReference>
<evidence type="ECO:0000256" key="5">
    <source>
        <dbReference type="ARBA" id="ARBA00023136"/>
    </source>
</evidence>
<dbReference type="NCBIfam" id="NF037979">
    <property type="entry name" value="Na_transp"/>
    <property type="match status" value="1"/>
</dbReference>
<keyword evidence="2" id="KW-0813">Transport</keyword>
<sequence length="506" mass="55340">MATSGHDLVEPREQWGTRLGFILAAMGSAIGLGNIWRYPYVVYDNGGGAFLIPYFIAIATAAVPLLILEYALGHRYRHAAPFAFRSVRRGAEWLGWFQIGISMVIMTYYVVIIGWVLSYFYYSFGTRWGDDPDAFFFGSYLGTSDSFWAIGGIQWKVLLSVVIAWAITYLILRRGVRRGIELAAKILMPLLIVMIAVIVVRGVTLPGAAAGLNVLLTPDFGALTDAQVWVAAYGQVFFSFSIGFAVMIVYASYLRHRSELSNSAVIVGMANSGFEFLAALGVFSVLGFLASQQGTGVTEVVTSGVGLAFVAFPQIINEMPGFNSLFGVLFFGALLFAGITSAVSIMECAVAGVREKFRLSRTAAVNWMCGITALASVLYVTRGGLYYLDVVDHFINSFALIFAGLAEVILIAWIARQLGPLQAHVNRDSYLRVGWWWTISLTAITPLLLSAMAVINVYQEATTRYEDYPLSGLLVMGWGVVLVTLVLAVVLQRLRRHEPLPATIGD</sequence>
<evidence type="ECO:0000256" key="1">
    <source>
        <dbReference type="ARBA" id="ARBA00004141"/>
    </source>
</evidence>
<dbReference type="Proteomes" id="UP000636960">
    <property type="component" value="Unassembled WGS sequence"/>
</dbReference>
<keyword evidence="8" id="KW-1185">Reference proteome</keyword>
<feature type="transmembrane region" description="Helical" evidence="6">
    <location>
        <begin position="228"/>
        <end position="253"/>
    </location>
</feature>
<evidence type="ECO:0000313" key="7">
    <source>
        <dbReference type="EMBL" id="GIF01260.1"/>
    </source>
</evidence>
<dbReference type="CDD" id="cd10334">
    <property type="entry name" value="SLC6sbd_u1"/>
    <property type="match status" value="1"/>
</dbReference>
<feature type="transmembrane region" description="Helical" evidence="6">
    <location>
        <begin position="328"/>
        <end position="353"/>
    </location>
</feature>
<dbReference type="InterPro" id="IPR037272">
    <property type="entry name" value="SNS_sf"/>
</dbReference>
<dbReference type="InterPro" id="IPR000175">
    <property type="entry name" value="Na/ntran_symport"/>
</dbReference>
<accession>A0A919MZH6</accession>
<keyword evidence="5 6" id="KW-0472">Membrane</keyword>
<organism evidence="7 8">
    <name type="scientific">Paractinoplanes rishiriensis</name>
    <dbReference type="NCBI Taxonomy" id="1050105"/>
    <lineage>
        <taxon>Bacteria</taxon>
        <taxon>Bacillati</taxon>
        <taxon>Actinomycetota</taxon>
        <taxon>Actinomycetes</taxon>
        <taxon>Micromonosporales</taxon>
        <taxon>Micromonosporaceae</taxon>
        <taxon>Paractinoplanes</taxon>
    </lineage>
</organism>
<proteinExistence type="predicted"/>
<comment type="subcellular location">
    <subcellularLocation>
        <location evidence="1">Membrane</location>
        <topology evidence="1">Multi-pass membrane protein</topology>
    </subcellularLocation>
</comment>
<reference evidence="7" key="1">
    <citation type="submission" date="2021-01" db="EMBL/GenBank/DDBJ databases">
        <title>Whole genome shotgun sequence of Actinoplanes rishiriensis NBRC 108556.</title>
        <authorList>
            <person name="Komaki H."/>
            <person name="Tamura T."/>
        </authorList>
    </citation>
    <scope>NUCLEOTIDE SEQUENCE</scope>
    <source>
        <strain evidence="7">NBRC 108556</strain>
    </source>
</reference>
<dbReference type="PANTHER" id="PTHR42948">
    <property type="entry name" value="TRANSPORTER"/>
    <property type="match status" value="1"/>
</dbReference>
<name>A0A919MZH6_9ACTN</name>
<dbReference type="Pfam" id="PF00209">
    <property type="entry name" value="SNF"/>
    <property type="match status" value="2"/>
</dbReference>
<keyword evidence="3 6" id="KW-0812">Transmembrane</keyword>
<comment type="caution">
    <text evidence="7">The sequence shown here is derived from an EMBL/GenBank/DDBJ whole genome shotgun (WGS) entry which is preliminary data.</text>
</comment>
<protein>
    <submittedName>
        <fullName evidence="7">Sodium-dependent transporter</fullName>
    </submittedName>
</protein>
<evidence type="ECO:0000256" key="4">
    <source>
        <dbReference type="ARBA" id="ARBA00022989"/>
    </source>
</evidence>
<dbReference type="AlphaFoldDB" id="A0A919MZH6"/>
<dbReference type="PANTHER" id="PTHR42948:SF1">
    <property type="entry name" value="TRANSPORTER"/>
    <property type="match status" value="1"/>
</dbReference>
<dbReference type="GO" id="GO:0016020">
    <property type="term" value="C:membrane"/>
    <property type="evidence" value="ECO:0007669"/>
    <property type="project" value="UniProtKB-SubCell"/>
</dbReference>
<dbReference type="SUPFAM" id="SSF161070">
    <property type="entry name" value="SNF-like"/>
    <property type="match status" value="1"/>
</dbReference>
<feature type="transmembrane region" description="Helical" evidence="6">
    <location>
        <begin position="265"/>
        <end position="290"/>
    </location>
</feature>
<feature type="transmembrane region" description="Helical" evidence="6">
    <location>
        <begin position="365"/>
        <end position="388"/>
    </location>
</feature>
<gene>
    <name evidence="7" type="ORF">Ari01nite_87240</name>
</gene>
<feature type="transmembrane region" description="Helical" evidence="6">
    <location>
        <begin position="93"/>
        <end position="122"/>
    </location>
</feature>
<feature type="transmembrane region" description="Helical" evidence="6">
    <location>
        <begin position="470"/>
        <end position="491"/>
    </location>
</feature>
<keyword evidence="4 6" id="KW-1133">Transmembrane helix</keyword>
<feature type="transmembrane region" description="Helical" evidence="6">
    <location>
        <begin position="21"/>
        <end position="39"/>
    </location>
</feature>
<evidence type="ECO:0000256" key="6">
    <source>
        <dbReference type="SAM" id="Phobius"/>
    </source>
</evidence>
<evidence type="ECO:0000313" key="8">
    <source>
        <dbReference type="Proteomes" id="UP000636960"/>
    </source>
</evidence>
<feature type="transmembrane region" description="Helical" evidence="6">
    <location>
        <begin position="184"/>
        <end position="208"/>
    </location>
</feature>